<organism evidence="4 5">
    <name type="scientific">Saltatorellus ferox</name>
    <dbReference type="NCBI Taxonomy" id="2528018"/>
    <lineage>
        <taxon>Bacteria</taxon>
        <taxon>Pseudomonadati</taxon>
        <taxon>Planctomycetota</taxon>
        <taxon>Planctomycetia</taxon>
        <taxon>Planctomycetia incertae sedis</taxon>
        <taxon>Saltatorellus</taxon>
    </lineage>
</organism>
<dbReference type="InterPro" id="IPR059226">
    <property type="entry name" value="Choice_anch_Q_dom"/>
</dbReference>
<dbReference type="OrthoDB" id="9759810at2"/>
<evidence type="ECO:0000259" key="2">
    <source>
        <dbReference type="Pfam" id="PF07602"/>
    </source>
</evidence>
<dbReference type="InterPro" id="IPR011050">
    <property type="entry name" value="Pectin_lyase_fold/virulence"/>
</dbReference>
<proteinExistence type="predicted"/>
<dbReference type="Gene3D" id="2.160.20.10">
    <property type="entry name" value="Single-stranded right-handed beta-helix, Pectin lyase-like"/>
    <property type="match status" value="1"/>
</dbReference>
<feature type="signal peptide" evidence="1">
    <location>
        <begin position="1"/>
        <end position="19"/>
    </location>
</feature>
<protein>
    <recommendedName>
        <fullName evidence="6">DUF1565 domain-containing protein</fullName>
    </recommendedName>
</protein>
<evidence type="ECO:0008006" key="6">
    <source>
        <dbReference type="Google" id="ProtNLM"/>
    </source>
</evidence>
<evidence type="ECO:0000313" key="5">
    <source>
        <dbReference type="Proteomes" id="UP000320390"/>
    </source>
</evidence>
<dbReference type="NCBIfam" id="NF041518">
    <property type="entry name" value="choice_anch_Q"/>
    <property type="match status" value="1"/>
</dbReference>
<keyword evidence="1" id="KW-0732">Signal</keyword>
<feature type="chain" id="PRO_5022152305" description="DUF1565 domain-containing protein" evidence="1">
    <location>
        <begin position="20"/>
        <end position="508"/>
    </location>
</feature>
<dbReference type="InterPro" id="IPR011459">
    <property type="entry name" value="DUF1565"/>
</dbReference>
<dbReference type="InterPro" id="IPR006626">
    <property type="entry name" value="PbH1"/>
</dbReference>
<evidence type="ECO:0000259" key="3">
    <source>
        <dbReference type="Pfam" id="PF13229"/>
    </source>
</evidence>
<dbReference type="RefSeq" id="WP_145205026.1">
    <property type="nucleotide sequence ID" value="NZ_CP036434.1"/>
</dbReference>
<dbReference type="SMART" id="SM00710">
    <property type="entry name" value="PbH1"/>
    <property type="match status" value="5"/>
</dbReference>
<dbReference type="Pfam" id="PF07602">
    <property type="entry name" value="DUF1565"/>
    <property type="match status" value="1"/>
</dbReference>
<dbReference type="Pfam" id="PF13229">
    <property type="entry name" value="Beta_helix"/>
    <property type="match status" value="1"/>
</dbReference>
<evidence type="ECO:0000313" key="4">
    <source>
        <dbReference type="EMBL" id="QDV09869.1"/>
    </source>
</evidence>
<sequence length="508" mass="52271" precursor="true">MNSRILLRAAWLLASTSSAIVYGQHQVWVDPVLGSNSGPGTEASPWRTLRHAVDQASGDFTIFLQPGIYSQQSGESFPLTVQAHTSIVALGDATDTRLELGGSATSRRMVFEMSSSCEGLRITKPSGSIASEAIRVTDAAGSAPVRFRAVEFIGPGANVDTIGGSATFDRCTFRGQVGFALSWHSYGNLVLQDSRIEGARIGIGAAGFYDSAVVDVSLERCVITDCQQAGLRVSNTATSTLLYLTVRDCLIAQGRGDGLFVGNWSSVLSPVDVTIEGSTIAANDGHGLDVGTPYQLIVRNSIVAGNSLGDWAGSGALATTLVADGSGPSAGAGNIKFTGDPGFVDSASGDFSLRFDSLAIDRGDSVSTSVDVRGVPRVMDGNLDLEGAPDLGAFEHCTLIGPTQVALGVATDLGVTGPAGGFATVVVAPMGFAAFGNTTIFGRFFLSPPGAYRLVPVLTTGGGPETVTLPAFTDPTLVGRTLGLQALTRSPSAPAGGAYSNPIPVTIE</sequence>
<evidence type="ECO:0000256" key="1">
    <source>
        <dbReference type="SAM" id="SignalP"/>
    </source>
</evidence>
<dbReference type="InterPro" id="IPR039448">
    <property type="entry name" value="Beta_helix"/>
</dbReference>
<dbReference type="InterPro" id="IPR012334">
    <property type="entry name" value="Pectin_lyas_fold"/>
</dbReference>
<feature type="domain" description="DUF1565" evidence="2">
    <location>
        <begin position="32"/>
        <end position="88"/>
    </location>
</feature>
<accession>A0A518F0N5</accession>
<dbReference type="AlphaFoldDB" id="A0A518F0N5"/>
<name>A0A518F0N5_9BACT</name>
<gene>
    <name evidence="4" type="ORF">Poly30_54290</name>
</gene>
<dbReference type="SUPFAM" id="SSF51126">
    <property type="entry name" value="Pectin lyase-like"/>
    <property type="match status" value="1"/>
</dbReference>
<dbReference type="Proteomes" id="UP000320390">
    <property type="component" value="Chromosome"/>
</dbReference>
<feature type="domain" description="Right handed beta helix" evidence="3">
    <location>
        <begin position="164"/>
        <end position="313"/>
    </location>
</feature>
<keyword evidence="5" id="KW-1185">Reference proteome</keyword>
<reference evidence="4 5" key="1">
    <citation type="submission" date="2019-02" db="EMBL/GenBank/DDBJ databases">
        <title>Deep-cultivation of Planctomycetes and their phenomic and genomic characterization uncovers novel biology.</title>
        <authorList>
            <person name="Wiegand S."/>
            <person name="Jogler M."/>
            <person name="Boedeker C."/>
            <person name="Pinto D."/>
            <person name="Vollmers J."/>
            <person name="Rivas-Marin E."/>
            <person name="Kohn T."/>
            <person name="Peeters S.H."/>
            <person name="Heuer A."/>
            <person name="Rast P."/>
            <person name="Oberbeckmann S."/>
            <person name="Bunk B."/>
            <person name="Jeske O."/>
            <person name="Meyerdierks A."/>
            <person name="Storesund J.E."/>
            <person name="Kallscheuer N."/>
            <person name="Luecker S."/>
            <person name="Lage O.M."/>
            <person name="Pohl T."/>
            <person name="Merkel B.J."/>
            <person name="Hornburger P."/>
            <person name="Mueller R.-W."/>
            <person name="Bruemmer F."/>
            <person name="Labrenz M."/>
            <person name="Spormann A.M."/>
            <person name="Op den Camp H."/>
            <person name="Overmann J."/>
            <person name="Amann R."/>
            <person name="Jetten M.S.M."/>
            <person name="Mascher T."/>
            <person name="Medema M.H."/>
            <person name="Devos D.P."/>
            <person name="Kaster A.-K."/>
            <person name="Ovreas L."/>
            <person name="Rohde M."/>
            <person name="Galperin M.Y."/>
            <person name="Jogler C."/>
        </authorList>
    </citation>
    <scope>NUCLEOTIDE SEQUENCE [LARGE SCALE GENOMIC DNA]</scope>
    <source>
        <strain evidence="4 5">Poly30</strain>
    </source>
</reference>
<dbReference type="EMBL" id="CP036434">
    <property type="protein sequence ID" value="QDV09869.1"/>
    <property type="molecule type" value="Genomic_DNA"/>
</dbReference>